<keyword evidence="2" id="KW-1185">Reference proteome</keyword>
<accession>A0A6B0SVU2</accession>
<dbReference type="AlphaFoldDB" id="A0A6B0SVU2"/>
<organism evidence="1 2">
    <name type="scientific">Halobaculum saliterrae</name>
    <dbReference type="NCBI Taxonomy" id="2073113"/>
    <lineage>
        <taxon>Archaea</taxon>
        <taxon>Methanobacteriati</taxon>
        <taxon>Methanobacteriota</taxon>
        <taxon>Stenosarchaea group</taxon>
        <taxon>Halobacteria</taxon>
        <taxon>Halobacteriales</taxon>
        <taxon>Haloferacaceae</taxon>
        <taxon>Halobaculum</taxon>
    </lineage>
</organism>
<comment type="caution">
    <text evidence="1">The sequence shown here is derived from an EMBL/GenBank/DDBJ whole genome shotgun (WGS) entry which is preliminary data.</text>
</comment>
<reference evidence="1 2" key="1">
    <citation type="submission" date="2019-12" db="EMBL/GenBank/DDBJ databases">
        <title>Isolation and characterization of three novel carbon monoxide-oxidizing members of Halobacteria from salione crusts and soils.</title>
        <authorList>
            <person name="Myers M.R."/>
            <person name="King G.M."/>
        </authorList>
    </citation>
    <scope>NUCLEOTIDE SEQUENCE [LARGE SCALE GENOMIC DNA]</scope>
    <source>
        <strain evidence="1 2">WSA2</strain>
    </source>
</reference>
<gene>
    <name evidence="1" type="ORF">GRX01_17665</name>
</gene>
<dbReference type="OrthoDB" id="350323at2157"/>
<dbReference type="RefSeq" id="WP_159670861.1">
    <property type="nucleotide sequence ID" value="NZ_WUUS01000013.1"/>
</dbReference>
<protein>
    <submittedName>
        <fullName evidence="1">Uncharacterized protein</fullName>
    </submittedName>
</protein>
<name>A0A6B0SVU2_9EURY</name>
<evidence type="ECO:0000313" key="2">
    <source>
        <dbReference type="Proteomes" id="UP000437065"/>
    </source>
</evidence>
<sequence>MANKEQEENPLADLYVDASEEDRERIRDAISGLIGIDTETAKPVLREKFSALTSKKQFTALLLYRRALLSLDELEEDETVGQDSTYFADLIGVDDSTIRHAATDLDFVVNDDEQGGYLVPPHKTHQATKWLNSGEED</sequence>
<proteinExistence type="predicted"/>
<dbReference type="EMBL" id="WUUS01000013">
    <property type="protein sequence ID" value="MXR43158.1"/>
    <property type="molecule type" value="Genomic_DNA"/>
</dbReference>
<dbReference type="Proteomes" id="UP000437065">
    <property type="component" value="Unassembled WGS sequence"/>
</dbReference>
<evidence type="ECO:0000313" key="1">
    <source>
        <dbReference type="EMBL" id="MXR43158.1"/>
    </source>
</evidence>